<evidence type="ECO:0000313" key="2">
    <source>
        <dbReference type="EMBL" id="MBA5729988.1"/>
    </source>
</evidence>
<reference evidence="2 3" key="1">
    <citation type="submission" date="2020-06" db="EMBL/GenBank/DDBJ databases">
        <title>Reclassification of Facklamia ignava, Facklamia soureckii and Facklami tabacinasalis as Falseniella iganva gen. nov., comb. nov., Hutsoniella ignava gen. nov., comb. nov., and Ruoffia tabacinasalis gen. nov., comb. nov and description of Ruoffia haltotolerans sp. nov., isolated from hypersaline Inland Sea of Qatar.</title>
        <authorList>
            <person name="Fotedar R."/>
            <person name="Sankaranarayanan K."/>
            <person name="Lawson P."/>
            <person name="Caldwell M."/>
            <person name="Zeyara A."/>
            <person name="Al Malki A."/>
            <person name="Ali M."/>
        </authorList>
    </citation>
    <scope>NUCLEOTIDE SEQUENCE [LARGE SCALE GENOMIC DNA]</scope>
    <source>
        <strain evidence="2 3">INB8</strain>
    </source>
</reference>
<dbReference type="AlphaFoldDB" id="A0A839A8E5"/>
<feature type="region of interest" description="Disordered" evidence="1">
    <location>
        <begin position="1"/>
        <end position="34"/>
    </location>
</feature>
<proteinExistence type="predicted"/>
<accession>A0A839A8E5</accession>
<dbReference type="EMBL" id="JACAOA010000030">
    <property type="protein sequence ID" value="MBA5729988.1"/>
    <property type="molecule type" value="Genomic_DNA"/>
</dbReference>
<evidence type="ECO:0000313" key="3">
    <source>
        <dbReference type="Proteomes" id="UP000571018"/>
    </source>
</evidence>
<protein>
    <submittedName>
        <fullName evidence="2">Uncharacterized protein</fullName>
    </submittedName>
</protein>
<name>A0A839A8E5_9LACT</name>
<comment type="caution">
    <text evidence="2">The sequence shown here is derived from an EMBL/GenBank/DDBJ whole genome shotgun (WGS) entry which is preliminary data.</text>
</comment>
<sequence>MFTDEFIFNSGEKESNQVDTAEVSDDTFTGSAEGHNNQLTLNVIVENGEVSQIDVTAHSETDSISDPDFEQVPEQIIESNSTDVEIVLEHLYI</sequence>
<gene>
    <name evidence="2" type="ORF">HW423_09345</name>
</gene>
<organism evidence="2 3">
    <name type="scientific">Ruoffia halotolerans</name>
    <dbReference type="NCBI Taxonomy" id="2748684"/>
    <lineage>
        <taxon>Bacteria</taxon>
        <taxon>Bacillati</taxon>
        <taxon>Bacillota</taxon>
        <taxon>Bacilli</taxon>
        <taxon>Lactobacillales</taxon>
        <taxon>Aerococcaceae</taxon>
        <taxon>Ruoffia</taxon>
    </lineage>
</organism>
<keyword evidence="3" id="KW-1185">Reference proteome</keyword>
<dbReference type="Proteomes" id="UP000571018">
    <property type="component" value="Unassembled WGS sequence"/>
</dbReference>
<dbReference type="RefSeq" id="WP_218931649.1">
    <property type="nucleotide sequence ID" value="NZ_JACAOA010000030.1"/>
</dbReference>
<evidence type="ECO:0000256" key="1">
    <source>
        <dbReference type="SAM" id="MobiDB-lite"/>
    </source>
</evidence>